<feature type="chain" id="PRO_5038564184" evidence="2">
    <location>
        <begin position="30"/>
        <end position="451"/>
    </location>
</feature>
<gene>
    <name evidence="4" type="ORF">H9982_05655</name>
</gene>
<reference evidence="4" key="1">
    <citation type="journal article" date="2021" name="PeerJ">
        <title>Extensive microbial diversity within the chicken gut microbiome revealed by metagenomics and culture.</title>
        <authorList>
            <person name="Gilroy R."/>
            <person name="Ravi A."/>
            <person name="Getino M."/>
            <person name="Pursley I."/>
            <person name="Horton D.L."/>
            <person name="Alikhan N.F."/>
            <person name="Baker D."/>
            <person name="Gharbi K."/>
            <person name="Hall N."/>
            <person name="Watson M."/>
            <person name="Adriaenssens E.M."/>
            <person name="Foster-Nyarko E."/>
            <person name="Jarju S."/>
            <person name="Secka A."/>
            <person name="Antonio M."/>
            <person name="Oren A."/>
            <person name="Chaudhuri R.R."/>
            <person name="La Ragione R."/>
            <person name="Hildebrand F."/>
            <person name="Pallen M.J."/>
        </authorList>
    </citation>
    <scope>NUCLEOTIDE SEQUENCE</scope>
    <source>
        <strain evidence="4">ChiHjej12B11-16260</strain>
    </source>
</reference>
<organism evidence="4 5">
    <name type="scientific">Candidatus Barnesiella excrementipullorum</name>
    <dbReference type="NCBI Taxonomy" id="2838479"/>
    <lineage>
        <taxon>Bacteria</taxon>
        <taxon>Pseudomonadati</taxon>
        <taxon>Bacteroidota</taxon>
        <taxon>Bacteroidia</taxon>
        <taxon>Bacteroidales</taxon>
        <taxon>Barnesiellaceae</taxon>
        <taxon>Barnesiella</taxon>
    </lineage>
</organism>
<protein>
    <submittedName>
        <fullName evidence="4">Phosphatase PAP2 family protein</fullName>
    </submittedName>
</protein>
<feature type="transmembrane region" description="Helical" evidence="1">
    <location>
        <begin position="271"/>
        <end position="290"/>
    </location>
</feature>
<dbReference type="SUPFAM" id="SSF48317">
    <property type="entry name" value="Acid phosphatase/Vanadium-dependent haloperoxidase"/>
    <property type="match status" value="1"/>
</dbReference>
<reference evidence="4" key="2">
    <citation type="submission" date="2021-04" db="EMBL/GenBank/DDBJ databases">
        <authorList>
            <person name="Gilroy R."/>
        </authorList>
    </citation>
    <scope>NUCLEOTIDE SEQUENCE</scope>
    <source>
        <strain evidence="4">ChiHjej12B11-16260</strain>
    </source>
</reference>
<feature type="signal peptide" evidence="2">
    <location>
        <begin position="1"/>
        <end position="29"/>
    </location>
</feature>
<evidence type="ECO:0000313" key="4">
    <source>
        <dbReference type="EMBL" id="HIX45686.1"/>
    </source>
</evidence>
<dbReference type="Gene3D" id="1.20.144.10">
    <property type="entry name" value="Phosphatidic acid phosphatase type 2/haloperoxidase"/>
    <property type="match status" value="1"/>
</dbReference>
<dbReference type="Pfam" id="PF01569">
    <property type="entry name" value="PAP2"/>
    <property type="match status" value="1"/>
</dbReference>
<keyword evidence="1" id="KW-0812">Transmembrane</keyword>
<feature type="transmembrane region" description="Helical" evidence="1">
    <location>
        <begin position="71"/>
        <end position="92"/>
    </location>
</feature>
<accession>A0A9D2AQU8</accession>
<feature type="domain" description="Phosphatidic acid phosphatase type 2/haloperoxidase" evidence="3">
    <location>
        <begin position="141"/>
        <end position="242"/>
    </location>
</feature>
<feature type="transmembrane region" description="Helical" evidence="1">
    <location>
        <begin position="227"/>
        <end position="245"/>
    </location>
</feature>
<name>A0A9D2AQU8_9BACT</name>
<dbReference type="EMBL" id="DXFB01000148">
    <property type="protein sequence ID" value="HIX45686.1"/>
    <property type="molecule type" value="Genomic_DNA"/>
</dbReference>
<dbReference type="SMART" id="SM00014">
    <property type="entry name" value="acidPPc"/>
    <property type="match status" value="1"/>
</dbReference>
<comment type="caution">
    <text evidence="4">The sequence shown here is derived from an EMBL/GenBank/DDBJ whole genome shotgun (WGS) entry which is preliminary data.</text>
</comment>
<sequence>MRPFAKPSFLRWTIAVVLCVVSASQYAVSASSVQDTGDTTASVAVGKDTVTNNIAAAKSNLPTGSFYSNKYVGMTYVGLPLLVSGFATQYYVAGQFKDLRDAYVPTFRHTYDDYLQYAPAAAMLVIKACGVKGRSSWGRMLVSDAFSAALMAVAVNGLKYSMQTMRPDGSTANSFPSGHTATAFMAAAMLDKEFGCVSPWISVGGYVVATTVGVSRILNNRHWISDVLAGAGIGILSVEFGYLFADLIFKEKGLYQLAHPDFSIPEKPSNAGLYMGMLLPTAAVNLGNGLRLLPSMGSRMGIEGTWYAHRYWGIGGEATVARIPVALEGSSQEEAYSINAASIAIGGYTSYPVGTRFRAGLKALIGCNIISDVNIVPDALQVDKAGLYYEIGASLSVVARRNFGVKAFCDYGGYAMNVQTFPNSYHGIERGEKRTAILHTATLGVTTSVLF</sequence>
<keyword evidence="1" id="KW-1133">Transmembrane helix</keyword>
<feature type="transmembrane region" description="Helical" evidence="1">
    <location>
        <begin position="197"/>
        <end position="215"/>
    </location>
</feature>
<evidence type="ECO:0000256" key="1">
    <source>
        <dbReference type="SAM" id="Phobius"/>
    </source>
</evidence>
<feature type="transmembrane region" description="Helical" evidence="1">
    <location>
        <begin position="141"/>
        <end position="158"/>
    </location>
</feature>
<dbReference type="PANTHER" id="PTHR14969:SF13">
    <property type="entry name" value="AT30094P"/>
    <property type="match status" value="1"/>
</dbReference>
<dbReference type="PANTHER" id="PTHR14969">
    <property type="entry name" value="SPHINGOSINE-1-PHOSPHATE PHOSPHOHYDROLASE"/>
    <property type="match status" value="1"/>
</dbReference>
<proteinExistence type="predicted"/>
<dbReference type="AlphaFoldDB" id="A0A9D2AQU8"/>
<dbReference type="InterPro" id="IPR036938">
    <property type="entry name" value="PAP2/HPO_sf"/>
</dbReference>
<evidence type="ECO:0000256" key="2">
    <source>
        <dbReference type="SAM" id="SignalP"/>
    </source>
</evidence>
<dbReference type="CDD" id="cd03394">
    <property type="entry name" value="PAP2_like_5"/>
    <property type="match status" value="1"/>
</dbReference>
<evidence type="ECO:0000259" key="3">
    <source>
        <dbReference type="SMART" id="SM00014"/>
    </source>
</evidence>
<keyword evidence="2" id="KW-0732">Signal</keyword>
<dbReference type="Proteomes" id="UP000824246">
    <property type="component" value="Unassembled WGS sequence"/>
</dbReference>
<keyword evidence="1" id="KW-0472">Membrane</keyword>
<dbReference type="InterPro" id="IPR000326">
    <property type="entry name" value="PAP2/HPO"/>
</dbReference>
<evidence type="ECO:0000313" key="5">
    <source>
        <dbReference type="Proteomes" id="UP000824246"/>
    </source>
</evidence>